<feature type="transmembrane region" description="Helical" evidence="1">
    <location>
        <begin position="49"/>
        <end position="70"/>
    </location>
</feature>
<feature type="transmembrane region" description="Helical" evidence="1">
    <location>
        <begin position="23"/>
        <end position="43"/>
    </location>
</feature>
<dbReference type="RefSeq" id="WP_126531331.1">
    <property type="nucleotide sequence ID" value="NZ_CBIFXG010000009.1"/>
</dbReference>
<gene>
    <name evidence="4" type="primary">hdeD</name>
    <name evidence="2" type="ORF">I5U13_11545</name>
    <name evidence="4" type="ORF">NCTC10036_02204</name>
    <name evidence="3" type="ORF">NCTC9419_01657</name>
</gene>
<reference evidence="5 6" key="1">
    <citation type="submission" date="2018-12" db="EMBL/GenBank/DDBJ databases">
        <authorList>
            <consortium name="Pathogen Informatics"/>
        </authorList>
    </citation>
    <scope>NUCLEOTIDE SEQUENCE [LARGE SCALE GENOMIC DNA]</scope>
    <source>
        <strain evidence="4 6">NCTC10036</strain>
        <strain evidence="3 5">NCTC9419</strain>
    </source>
</reference>
<dbReference type="EMBL" id="JADULK010000005">
    <property type="protein sequence ID" value="MBH1930288.1"/>
    <property type="molecule type" value="Genomic_DNA"/>
</dbReference>
<reference evidence="2 7" key="2">
    <citation type="submission" date="2020-11" db="EMBL/GenBank/DDBJ databases">
        <title>Enhanced detection system for hospital associated transmission using whole genome sequencing surveillance.</title>
        <authorList>
            <person name="Harrison L.H."/>
            <person name="Van Tyne D."/>
            <person name="Marsh J.W."/>
            <person name="Griffith M.P."/>
            <person name="Snyder D.J."/>
            <person name="Cooper V.S."/>
            <person name="Mustapha M."/>
        </authorList>
    </citation>
    <scope>NUCLEOTIDE SEQUENCE [LARGE SCALE GENOMIC DNA]</scope>
    <source>
        <strain evidence="2 7">SER00230</strain>
    </source>
</reference>
<keyword evidence="1" id="KW-0812">Transmembrane</keyword>
<proteinExistence type="predicted"/>
<dbReference type="GO" id="GO:0005886">
    <property type="term" value="C:plasma membrane"/>
    <property type="evidence" value="ECO:0007669"/>
    <property type="project" value="TreeGrafter"/>
</dbReference>
<feature type="transmembrane region" description="Helical" evidence="1">
    <location>
        <begin position="103"/>
        <end position="124"/>
    </location>
</feature>
<feature type="transmembrane region" description="Helical" evidence="1">
    <location>
        <begin position="161"/>
        <end position="182"/>
    </location>
</feature>
<evidence type="ECO:0000313" key="5">
    <source>
        <dbReference type="Proteomes" id="UP000271603"/>
    </source>
</evidence>
<evidence type="ECO:0000313" key="4">
    <source>
        <dbReference type="EMBL" id="VEI65264.1"/>
    </source>
</evidence>
<dbReference type="Pfam" id="PF03729">
    <property type="entry name" value="DUF308"/>
    <property type="match status" value="1"/>
</dbReference>
<dbReference type="STRING" id="61652.AXX16_1184"/>
<dbReference type="AlphaFoldDB" id="A0A448SC36"/>
<dbReference type="Proteomes" id="UP000624159">
    <property type="component" value="Unassembled WGS sequence"/>
</dbReference>
<dbReference type="InterPro" id="IPR005325">
    <property type="entry name" value="DUF308_memb"/>
</dbReference>
<keyword evidence="1" id="KW-1133">Transmembrane helix</keyword>
<dbReference type="InterPro" id="IPR052712">
    <property type="entry name" value="Acid_resist_chaperone_HdeD"/>
</dbReference>
<sequence length="189" mass="20237">MLNIGNSHLPALDPQLVKKQRRLLQVLALLLLVAGLFCLFSPFASGAALSAVMGIFLLLSGIGMIVGMIVNRAQNTWPMIGGILLGIAYLIIGYVFVTRPAVGIFTMAVYLAALFALGGVFRLLAGYQLRAIPGSWIHYVIGVLDLAIAWMLLSADAATSVILVTTIVGIEMLFSAFGLFMVTRRVRVG</sequence>
<dbReference type="EMBL" id="LR134493">
    <property type="protein sequence ID" value="VEI65264.1"/>
    <property type="molecule type" value="Genomic_DNA"/>
</dbReference>
<evidence type="ECO:0000313" key="3">
    <source>
        <dbReference type="EMBL" id="VEA70165.1"/>
    </source>
</evidence>
<accession>A0A448SC36</accession>
<feature type="transmembrane region" description="Helical" evidence="1">
    <location>
        <begin position="136"/>
        <end position="155"/>
    </location>
</feature>
<evidence type="ECO:0000313" key="7">
    <source>
        <dbReference type="Proteomes" id="UP000624159"/>
    </source>
</evidence>
<feature type="transmembrane region" description="Helical" evidence="1">
    <location>
        <begin position="77"/>
        <end position="97"/>
    </location>
</feature>
<keyword evidence="1" id="KW-0472">Membrane</keyword>
<keyword evidence="7" id="KW-1185">Reference proteome</keyword>
<dbReference type="Proteomes" id="UP000271603">
    <property type="component" value="Chromosome"/>
</dbReference>
<evidence type="ECO:0000313" key="2">
    <source>
        <dbReference type="EMBL" id="MBH1930288.1"/>
    </source>
</evidence>
<dbReference type="Proteomes" id="UP000281904">
    <property type="component" value="Chromosome"/>
</dbReference>
<evidence type="ECO:0000256" key="1">
    <source>
        <dbReference type="SAM" id="Phobius"/>
    </source>
</evidence>
<dbReference type="EMBL" id="LR134155">
    <property type="protein sequence ID" value="VEA70165.1"/>
    <property type="molecule type" value="Genomic_DNA"/>
</dbReference>
<evidence type="ECO:0000313" key="6">
    <source>
        <dbReference type="Proteomes" id="UP000281904"/>
    </source>
</evidence>
<protein>
    <submittedName>
        <fullName evidence="4">Acid-resistance membrane protein</fullName>
    </submittedName>
    <submittedName>
        <fullName evidence="2">HdeD family acid-resistance protein</fullName>
    </submittedName>
</protein>
<organism evidence="4 6">
    <name type="scientific">Serratia rubidaea</name>
    <name type="common">Serratia marinorubra</name>
    <dbReference type="NCBI Taxonomy" id="61652"/>
    <lineage>
        <taxon>Bacteria</taxon>
        <taxon>Pseudomonadati</taxon>
        <taxon>Pseudomonadota</taxon>
        <taxon>Gammaproteobacteria</taxon>
        <taxon>Enterobacterales</taxon>
        <taxon>Yersiniaceae</taxon>
        <taxon>Serratia</taxon>
    </lineage>
</organism>
<dbReference type="PANTHER" id="PTHR34989">
    <property type="entry name" value="PROTEIN HDED"/>
    <property type="match status" value="1"/>
</dbReference>
<dbReference type="PANTHER" id="PTHR34989:SF1">
    <property type="entry name" value="PROTEIN HDED"/>
    <property type="match status" value="1"/>
</dbReference>
<dbReference type="NCBIfam" id="NF007577">
    <property type="entry name" value="PRK10209.1"/>
    <property type="match status" value="1"/>
</dbReference>
<name>A0A448SC36_SERRU</name>